<dbReference type="RefSeq" id="WP_154740552.1">
    <property type="nucleotide sequence ID" value="NZ_WMBQ01000002.1"/>
</dbReference>
<dbReference type="AlphaFoldDB" id="A0A6I3KP39"/>
<dbReference type="Gene3D" id="2.30.110.10">
    <property type="entry name" value="Electron Transport, Fmn-binding Protein, Chain A"/>
    <property type="match status" value="1"/>
</dbReference>
<dbReference type="InterPro" id="IPR038725">
    <property type="entry name" value="YdaG_split_barrel_FMN-bd"/>
</dbReference>
<dbReference type="PANTHER" id="PTHR34818">
    <property type="entry name" value="PROTEIN BLI-3"/>
    <property type="match status" value="1"/>
</dbReference>
<dbReference type="Pfam" id="PF16242">
    <property type="entry name" value="Pyrid_ox_like"/>
    <property type="match status" value="1"/>
</dbReference>
<accession>A0A6I3KP39</accession>
<organism evidence="2 3">
    <name type="scientific">Hyphomicrobium album</name>
    <dbReference type="NCBI Taxonomy" id="2665159"/>
    <lineage>
        <taxon>Bacteria</taxon>
        <taxon>Pseudomonadati</taxon>
        <taxon>Pseudomonadota</taxon>
        <taxon>Alphaproteobacteria</taxon>
        <taxon>Hyphomicrobiales</taxon>
        <taxon>Hyphomicrobiaceae</taxon>
        <taxon>Hyphomicrobium</taxon>
    </lineage>
</organism>
<gene>
    <name evidence="2" type="ORF">GIW81_17250</name>
</gene>
<feature type="domain" description="General stress protein FMN-binding split barrel" evidence="1">
    <location>
        <begin position="4"/>
        <end position="151"/>
    </location>
</feature>
<name>A0A6I3KP39_9HYPH</name>
<reference evidence="2 3" key="1">
    <citation type="submission" date="2019-11" db="EMBL/GenBank/DDBJ databases">
        <title>Identification of a novel strain.</title>
        <authorList>
            <person name="Xu Q."/>
            <person name="Wang G."/>
        </authorList>
    </citation>
    <scope>NUCLEOTIDE SEQUENCE [LARGE SCALE GENOMIC DNA]</scope>
    <source>
        <strain evidence="3">xq</strain>
    </source>
</reference>
<evidence type="ECO:0000313" key="2">
    <source>
        <dbReference type="EMBL" id="MTD96088.1"/>
    </source>
</evidence>
<sequence length="166" mass="18827">MPVDTQKHLYDLVKHFGTAMVITRRPDGRAHARPMAVAQLEAGLNAYFATSIDSPKVGEIENDPRVAIAFQSHSEDAVMYGKATIVRDRDLIHRLWSEPWRLWFPKGKDDPSICLVHFEPEEGEYWDRSGTEGIGFLFEAGKALMQGRKADVEDDPKQHAKVRLVK</sequence>
<dbReference type="Proteomes" id="UP000440694">
    <property type="component" value="Unassembled WGS sequence"/>
</dbReference>
<keyword evidence="3" id="KW-1185">Reference proteome</keyword>
<evidence type="ECO:0000313" key="3">
    <source>
        <dbReference type="Proteomes" id="UP000440694"/>
    </source>
</evidence>
<dbReference type="PANTHER" id="PTHR34818:SF1">
    <property type="entry name" value="PROTEIN BLI-3"/>
    <property type="match status" value="1"/>
</dbReference>
<evidence type="ECO:0000259" key="1">
    <source>
        <dbReference type="Pfam" id="PF16242"/>
    </source>
</evidence>
<proteinExistence type="predicted"/>
<dbReference type="SUPFAM" id="SSF50475">
    <property type="entry name" value="FMN-binding split barrel"/>
    <property type="match status" value="1"/>
</dbReference>
<dbReference type="EMBL" id="WMBQ01000002">
    <property type="protein sequence ID" value="MTD96088.1"/>
    <property type="molecule type" value="Genomic_DNA"/>
</dbReference>
<dbReference type="InterPro" id="IPR012349">
    <property type="entry name" value="Split_barrel_FMN-bd"/>
</dbReference>
<comment type="caution">
    <text evidence="2">The sequence shown here is derived from an EMBL/GenBank/DDBJ whole genome shotgun (WGS) entry which is preliminary data.</text>
</comment>
<protein>
    <submittedName>
        <fullName evidence="2">General stress protein</fullName>
    </submittedName>
</protein>
<dbReference type="InterPro" id="IPR052917">
    <property type="entry name" value="Stress-Dev_Protein"/>
</dbReference>